<dbReference type="EMBL" id="BMOR01000007">
    <property type="protein sequence ID" value="GGN38210.1"/>
    <property type="molecule type" value="Genomic_DNA"/>
</dbReference>
<dbReference type="Proteomes" id="UP000645517">
    <property type="component" value="Unassembled WGS sequence"/>
</dbReference>
<reference evidence="3" key="1">
    <citation type="journal article" date="2019" name="Int. J. Syst. Evol. Microbiol.">
        <title>The Global Catalogue of Microorganisms (GCM) 10K type strain sequencing project: providing services to taxonomists for standard genome sequencing and annotation.</title>
        <authorList>
            <consortium name="The Broad Institute Genomics Platform"/>
            <consortium name="The Broad Institute Genome Sequencing Center for Infectious Disease"/>
            <person name="Wu L."/>
            <person name="Ma J."/>
        </authorList>
    </citation>
    <scope>NUCLEOTIDE SEQUENCE [LARGE SCALE GENOMIC DNA]</scope>
    <source>
        <strain evidence="3">JCM 16918</strain>
    </source>
</reference>
<protein>
    <submittedName>
        <fullName evidence="2">Uncharacterized protein</fullName>
    </submittedName>
</protein>
<keyword evidence="1" id="KW-0732">Signal</keyword>
<dbReference type="Gene3D" id="2.60.40.10">
    <property type="entry name" value="Immunoglobulins"/>
    <property type="match status" value="1"/>
</dbReference>
<sequence>MKKNILITALLTLSTTAAALGTPAGETIQNVGQFEYTDFDNTSKTIDTAAPDITVAAVYAANLSANGSVATPGQTVTAAPGETATLVYTLRNDGNIADTFNLTVQNGAGAPLSGTTIYIDTNNNGVVDAGDTPVTSVSALPADSTVQLLVTYTVPTNTPAGQSTYVNLVATSAGNSAVIDNNNVGEISAMTVVRYTLATDNTRTAQPYTATQVTHTLTNTGNTALIAADLRASSTLGGTTTASGTISYTVVNSGTGASVSNASLQAALQAAGNLAAGETYTITVTYTPAAGAADGQSFTNTISVYSTTASSSTVRNDVPSTAPVSDTDTLNIQRGVAAVSKTADNCGTSATCTGTIVSNTTSAKPGDYLRYTVRVTNTGSGPLKFPTLRDYVPVNTEFVSVTGTTTQSNASILFSADRAAWTASAPNTLATSTFTGTVNNGPFVYVGLNSDANSTVDANDTLAASQSLTLVIVVRVR</sequence>
<evidence type="ECO:0000313" key="3">
    <source>
        <dbReference type="Proteomes" id="UP000645517"/>
    </source>
</evidence>
<dbReference type="InterPro" id="IPR013783">
    <property type="entry name" value="Ig-like_fold"/>
</dbReference>
<organism evidence="2 3">
    <name type="scientific">Deinococcus daejeonensis</name>
    <dbReference type="NCBI Taxonomy" id="1007098"/>
    <lineage>
        <taxon>Bacteria</taxon>
        <taxon>Thermotogati</taxon>
        <taxon>Deinococcota</taxon>
        <taxon>Deinococci</taxon>
        <taxon>Deinococcales</taxon>
        <taxon>Deinococcaceae</taxon>
        <taxon>Deinococcus</taxon>
    </lineage>
</organism>
<dbReference type="NCBIfam" id="TIGR01451">
    <property type="entry name" value="B_ant_repeat"/>
    <property type="match status" value="1"/>
</dbReference>
<proteinExistence type="predicted"/>
<keyword evidence="3" id="KW-1185">Reference proteome</keyword>
<accession>A0ABQ2J5S2</accession>
<name>A0ABQ2J5S2_9DEIO</name>
<evidence type="ECO:0000313" key="2">
    <source>
        <dbReference type="EMBL" id="GGN38210.1"/>
    </source>
</evidence>
<dbReference type="SUPFAM" id="SSF117074">
    <property type="entry name" value="Hypothetical protein PA1324"/>
    <property type="match status" value="1"/>
</dbReference>
<feature type="signal peptide" evidence="1">
    <location>
        <begin position="1"/>
        <end position="19"/>
    </location>
</feature>
<dbReference type="RefSeq" id="WP_189056561.1">
    <property type="nucleotide sequence ID" value="NZ_BMOR01000007.1"/>
</dbReference>
<evidence type="ECO:0000256" key="1">
    <source>
        <dbReference type="SAM" id="SignalP"/>
    </source>
</evidence>
<comment type="caution">
    <text evidence="2">The sequence shown here is derived from an EMBL/GenBank/DDBJ whole genome shotgun (WGS) entry which is preliminary data.</text>
</comment>
<gene>
    <name evidence="2" type="ORF">GCM10010842_20840</name>
</gene>
<feature type="chain" id="PRO_5046065357" evidence="1">
    <location>
        <begin position="20"/>
        <end position="477"/>
    </location>
</feature>
<dbReference type="InterPro" id="IPR047589">
    <property type="entry name" value="DUF11_rpt"/>
</dbReference>